<gene>
    <name evidence="1" type="ORF">VNN45_05945</name>
</gene>
<dbReference type="InterPro" id="IPR036166">
    <property type="entry name" value="YxeA-like_sf"/>
</dbReference>
<dbReference type="Gene3D" id="2.40.50.480">
    <property type="match status" value="1"/>
</dbReference>
<protein>
    <submittedName>
        <fullName evidence="1">YxeA family protein</fullName>
    </submittedName>
</protein>
<evidence type="ECO:0000313" key="2">
    <source>
        <dbReference type="Proteomes" id="UP001456368"/>
    </source>
</evidence>
<proteinExistence type="predicted"/>
<dbReference type="RefSeq" id="WP_019294096.1">
    <property type="nucleotide sequence ID" value="NZ_CP094882.1"/>
</dbReference>
<dbReference type="EMBL" id="CP141698">
    <property type="protein sequence ID" value="WYC66424.1"/>
    <property type="molecule type" value="Genomic_DNA"/>
</dbReference>
<accession>A0ABZ2SEJ8</accession>
<name>A0ABZ2SEJ8_9LACT</name>
<dbReference type="Pfam" id="PF06486">
    <property type="entry name" value="DUF1093"/>
    <property type="match status" value="1"/>
</dbReference>
<dbReference type="PANTHER" id="PTHR36433:SF2">
    <property type="entry name" value="YXEA FAMILY PROTEIN"/>
    <property type="match status" value="1"/>
</dbReference>
<dbReference type="SUPFAM" id="SSF159121">
    <property type="entry name" value="BC4932-like"/>
    <property type="match status" value="1"/>
</dbReference>
<sequence>MKNVFIVFIALIILIGLSGYSWYDSSYRGIIYYSEVYKGIKPVEERVQHKGNRVVQYTYYLRGFDEKGKSQQLKFSTISKVKSGIYLQVFLNKNRKVTSWVACDRSEIPRHILEKID</sequence>
<dbReference type="PANTHER" id="PTHR36433">
    <property type="entry name" value="HYPOTHETICAL CYTOSOLIC PROTEIN"/>
    <property type="match status" value="1"/>
</dbReference>
<dbReference type="NCBIfam" id="TIGR01655">
    <property type="entry name" value="yxeA_fam"/>
    <property type="match status" value="1"/>
</dbReference>
<organism evidence="1 2">
    <name type="scientific">Lactococcus petauri</name>
    <dbReference type="NCBI Taxonomy" id="1940789"/>
    <lineage>
        <taxon>Bacteria</taxon>
        <taxon>Bacillati</taxon>
        <taxon>Bacillota</taxon>
        <taxon>Bacilli</taxon>
        <taxon>Lactobacillales</taxon>
        <taxon>Streptococcaceae</taxon>
        <taxon>Lactococcus</taxon>
    </lineage>
</organism>
<evidence type="ECO:0000313" key="1">
    <source>
        <dbReference type="EMBL" id="WYC66424.1"/>
    </source>
</evidence>
<dbReference type="InterPro" id="IPR006542">
    <property type="entry name" value="DUF1093"/>
</dbReference>
<dbReference type="GeneID" id="75144348"/>
<reference evidence="1 2" key="1">
    <citation type="submission" date="2023-12" db="EMBL/GenBank/DDBJ databases">
        <title>Redefining Piscine Lactococcosis.</title>
        <authorList>
            <person name="Heckman T.I."/>
            <person name="Yazdi Z."/>
            <person name="Older C.E."/>
            <person name="Griffin M.J."/>
            <person name="Waldbieser G.C."/>
            <person name="Chow A.M."/>
            <person name="Medina Silva I."/>
            <person name="Anenson K.M."/>
            <person name="Garcia J.C."/>
            <person name="LaFrentz B.R."/>
            <person name="Slavic D."/>
            <person name="Toohey-Kurth K.L."/>
            <person name="Yant P."/>
            <person name="Fritz H.M."/>
            <person name="Henderson E."/>
            <person name="McDowall R."/>
            <person name="Cai H."/>
            <person name="Adikson M."/>
            <person name="Soto E."/>
        </authorList>
    </citation>
    <scope>NUCLEOTIDE SEQUENCE [LARGE SCALE GENOMIC DNA]</scope>
    <source>
        <strain evidence="1 2">R21-91A</strain>
    </source>
</reference>
<dbReference type="Proteomes" id="UP001456368">
    <property type="component" value="Chromosome"/>
</dbReference>
<keyword evidence="2" id="KW-1185">Reference proteome</keyword>